<feature type="compositionally biased region" description="Basic and acidic residues" evidence="13">
    <location>
        <begin position="638"/>
        <end position="654"/>
    </location>
</feature>
<keyword evidence="16" id="KW-1185">Reference proteome</keyword>
<feature type="compositionally biased region" description="Basic and acidic residues" evidence="13">
    <location>
        <begin position="666"/>
        <end position="677"/>
    </location>
</feature>
<evidence type="ECO:0000256" key="8">
    <source>
        <dbReference type="ARBA" id="ARBA00023054"/>
    </source>
</evidence>
<comment type="subcellular location">
    <subcellularLocation>
        <location evidence="2">Chromosome</location>
    </subcellularLocation>
    <subcellularLocation>
        <location evidence="1">Nucleus</location>
    </subcellularLocation>
</comment>
<evidence type="ECO:0000256" key="9">
    <source>
        <dbReference type="ARBA" id="ARBA00023172"/>
    </source>
</evidence>
<dbReference type="Pfam" id="PF02463">
    <property type="entry name" value="SMC_N"/>
    <property type="match status" value="1"/>
</dbReference>
<feature type="compositionally biased region" description="Polar residues" evidence="13">
    <location>
        <begin position="119"/>
        <end position="129"/>
    </location>
</feature>
<evidence type="ECO:0000256" key="7">
    <source>
        <dbReference type="ARBA" id="ARBA00022840"/>
    </source>
</evidence>
<feature type="region of interest" description="Disordered" evidence="13">
    <location>
        <begin position="962"/>
        <end position="1021"/>
    </location>
</feature>
<keyword evidence="5" id="KW-0547">Nucleotide-binding</keyword>
<keyword evidence="11" id="KW-0539">Nucleus</keyword>
<gene>
    <name evidence="15" type="ORF">WJX75_000410</name>
</gene>
<keyword evidence="6" id="KW-0227">DNA damage</keyword>
<organism evidence="15 16">
    <name type="scientific">Coccomyxa subellipsoidea</name>
    <dbReference type="NCBI Taxonomy" id="248742"/>
    <lineage>
        <taxon>Eukaryota</taxon>
        <taxon>Viridiplantae</taxon>
        <taxon>Chlorophyta</taxon>
        <taxon>core chlorophytes</taxon>
        <taxon>Trebouxiophyceae</taxon>
        <taxon>Trebouxiophyceae incertae sedis</taxon>
        <taxon>Coccomyxaceae</taxon>
        <taxon>Coccomyxa</taxon>
    </lineage>
</organism>
<feature type="compositionally biased region" description="Acidic residues" evidence="13">
    <location>
        <begin position="195"/>
        <end position="212"/>
    </location>
</feature>
<dbReference type="InterPro" id="IPR003395">
    <property type="entry name" value="RecF/RecN/SMC_N"/>
</dbReference>
<comment type="similarity">
    <text evidence="3">Belongs to the SMC family. SMC6 subfamily.</text>
</comment>
<evidence type="ECO:0000256" key="3">
    <source>
        <dbReference type="ARBA" id="ARBA00006793"/>
    </source>
</evidence>
<feature type="compositionally biased region" description="Basic and acidic residues" evidence="13">
    <location>
        <begin position="1052"/>
        <end position="1061"/>
    </location>
</feature>
<accession>A0ABR2YV42</accession>
<keyword evidence="4" id="KW-0158">Chromosome</keyword>
<evidence type="ECO:0000256" key="1">
    <source>
        <dbReference type="ARBA" id="ARBA00004123"/>
    </source>
</evidence>
<dbReference type="InterPro" id="IPR027417">
    <property type="entry name" value="P-loop_NTPase"/>
</dbReference>
<feature type="region of interest" description="Disordered" evidence="13">
    <location>
        <begin position="612"/>
        <end position="677"/>
    </location>
</feature>
<dbReference type="PANTHER" id="PTHR19306:SF6">
    <property type="entry name" value="STRUCTURAL MAINTENANCE OF CHROMOSOMES PROTEIN 6"/>
    <property type="match status" value="1"/>
</dbReference>
<evidence type="ECO:0000313" key="15">
    <source>
        <dbReference type="EMBL" id="KAK9915536.1"/>
    </source>
</evidence>
<feature type="compositionally biased region" description="Basic and acidic residues" evidence="13">
    <location>
        <begin position="967"/>
        <end position="992"/>
    </location>
</feature>
<feature type="compositionally biased region" description="Basic and acidic residues" evidence="13">
    <location>
        <begin position="147"/>
        <end position="160"/>
    </location>
</feature>
<sequence>MGKFVVPLLKPGTVEAAKVYIGTTLKKWWEATETSEAGWYKARILAAYDDIVNEVTGELEEGLQLTLSYDDGDEEDVWWEDVFGGAAKVKDLQLPEAAVANQRKLQQEFLAKERPPLKSCNTRNMTPTGNGRRPACQLSGRSAKRRAPLDDTALKARVEGVRGSAQEGAEDATTLMQQPRWAGRRSRRNSPAETPEPEEELAEPMEADDEDQLPANREREASPAAAEADAEDEEADKESPEPAARVGRRRSRSRQPAEAAAAAQLPASQALTQRGGARPTQRRLSQIPRMNFPKMEPGNGVGIAGQVKSVHAENFMSHQNFECEFGPHLNFITGENGSGKSATLQCLQVCLGARARDTGRSSAAKDLINYNANTAVAKTVLWNTGSDAYQYELYGPTITITRKITSSGGSFYSLGAHGGRATRQVTKSEVDAIIQDHFNIDASNPIICLTQDHARSFAGSATDEDKYKLYMAATGFDAVLRGLAASEAQVVQWRDRLKAVQEQLTEKDARIEEIRRTIQEMQEIETWQAEVEHLSKCIAWVGALDMRGTAQHCRVQVEEYLPRHIAEATAGVQEKEADAKAAKADYDAKKAENERVAAEMQDIQAEQKRLGNETKAKDRAHRQATQAVQQARNALENKTAELDGARSTEEDLLRQHMQSTQAEAAEAARELREREQAAEAASAAASCASQALREAEALKALAERDLHERQRETRYHDSRVKEMQKELNSLRSSKGDPVAVFGGNEMLRLVQAIDAAVRQGKFQKRPIGPIGAHLSLSDERWSFAVDAAIGGCFGFFLVHSHRDLQELIDMSRRLRMQRPVITVYNFDLPAHDQSRRQQLPPDVLTIQQVLCLPEDPSIAKVLRNYLLDNESIERRVLVPDKDTGMHMLRATDFFGRAEGRGALANDVWAENAWRGYVRGQTQTSMDFRGTRRARLSKDVQGQTAELERELAAAREALKAAQQGVAQAKREDTEAKQNVDRLRKERGMADRQRASTQSQLEDLRASVQEAAAAEEPDLDNAEEIERLQEEIRELQRTLDEKSAKQADAATKAADAKKAKEEQAAANEAGMAQTAAAFEAFQAASTSLQDARDALEYTKARLQELQGMQEDAQRKLQDVIKGVEELTAIAERECTEEEAADARRLLTKLWRANKRATSEEQAEAFLTNAEMDARMISLKRDITRRERDMGTNLEALKVEEERLSRWHAAKLADYRKSVAAYRAFKEAYGKRQRKHEEVRDHVSKELNSQFNRYLKSRKWRGAIKIDQERATLTIFAQQDSQSGRPESDLKTLSGGERSFVTVCYLLALCKKLQGCFHALDEFDVFMDNVNRGRSLMMLMEYAVSHKDTQLILLTPLNLGAINDAAKRTQAAQPNGEWPAPDFMRIRQMFPAKRAVMRSQAGA</sequence>
<dbReference type="SUPFAM" id="SSF52540">
    <property type="entry name" value="P-loop containing nucleoside triphosphate hydrolases"/>
    <property type="match status" value="1"/>
</dbReference>
<reference evidence="15 16" key="1">
    <citation type="journal article" date="2024" name="Nat. Commun.">
        <title>Phylogenomics reveals the evolutionary origins of lichenization in chlorophyte algae.</title>
        <authorList>
            <person name="Puginier C."/>
            <person name="Libourel C."/>
            <person name="Otte J."/>
            <person name="Skaloud P."/>
            <person name="Haon M."/>
            <person name="Grisel S."/>
            <person name="Petersen M."/>
            <person name="Berrin J.G."/>
            <person name="Delaux P.M."/>
            <person name="Dal Grande F."/>
            <person name="Keller J."/>
        </authorList>
    </citation>
    <scope>NUCLEOTIDE SEQUENCE [LARGE SCALE GENOMIC DNA]</scope>
    <source>
        <strain evidence="15 16">SAG 216-7</strain>
    </source>
</reference>
<proteinExistence type="inferred from homology"/>
<evidence type="ECO:0000256" key="12">
    <source>
        <dbReference type="SAM" id="Coils"/>
    </source>
</evidence>
<evidence type="ECO:0000313" key="16">
    <source>
        <dbReference type="Proteomes" id="UP001491310"/>
    </source>
</evidence>
<comment type="caution">
    <text evidence="15">The sequence shown here is derived from an EMBL/GenBank/DDBJ whole genome shotgun (WGS) entry which is preliminary data.</text>
</comment>
<dbReference type="PANTHER" id="PTHR19306">
    <property type="entry name" value="STRUCTURAL MAINTENANCE OF CHROMOSOMES 5,6 SMC5, SMC6"/>
    <property type="match status" value="1"/>
</dbReference>
<name>A0ABR2YV42_9CHLO</name>
<evidence type="ECO:0000256" key="4">
    <source>
        <dbReference type="ARBA" id="ARBA00022454"/>
    </source>
</evidence>
<feature type="compositionally biased region" description="Acidic residues" evidence="13">
    <location>
        <begin position="1011"/>
        <end position="1021"/>
    </location>
</feature>
<evidence type="ECO:0000256" key="10">
    <source>
        <dbReference type="ARBA" id="ARBA00023204"/>
    </source>
</evidence>
<protein>
    <recommendedName>
        <fullName evidence="14">RecF/RecN/SMC N-terminal domain-containing protein</fullName>
    </recommendedName>
</protein>
<feature type="domain" description="RecF/RecN/SMC N-terminal" evidence="14">
    <location>
        <begin position="307"/>
        <end position="1352"/>
    </location>
</feature>
<keyword evidence="8 12" id="KW-0175">Coiled coil</keyword>
<keyword evidence="9" id="KW-0233">DNA recombination</keyword>
<feature type="compositionally biased region" description="Low complexity" evidence="13">
    <location>
        <begin position="254"/>
        <end position="270"/>
    </location>
</feature>
<evidence type="ECO:0000256" key="13">
    <source>
        <dbReference type="SAM" id="MobiDB-lite"/>
    </source>
</evidence>
<dbReference type="EMBL" id="JALJOT010000004">
    <property type="protein sequence ID" value="KAK9915536.1"/>
    <property type="molecule type" value="Genomic_DNA"/>
</dbReference>
<evidence type="ECO:0000256" key="5">
    <source>
        <dbReference type="ARBA" id="ARBA00022741"/>
    </source>
</evidence>
<evidence type="ECO:0000256" key="2">
    <source>
        <dbReference type="ARBA" id="ARBA00004286"/>
    </source>
</evidence>
<feature type="coiled-coil region" evidence="12">
    <location>
        <begin position="483"/>
        <end position="524"/>
    </location>
</feature>
<evidence type="ECO:0000256" key="11">
    <source>
        <dbReference type="ARBA" id="ARBA00023242"/>
    </source>
</evidence>
<feature type="compositionally biased region" description="Polar residues" evidence="13">
    <location>
        <begin position="623"/>
        <end position="632"/>
    </location>
</feature>
<feature type="coiled-coil region" evidence="12">
    <location>
        <begin position="1086"/>
        <end position="1113"/>
    </location>
</feature>
<feature type="region of interest" description="Disordered" evidence="13">
    <location>
        <begin position="1037"/>
        <end position="1063"/>
    </location>
</feature>
<keyword evidence="10" id="KW-0234">DNA repair</keyword>
<keyword evidence="7" id="KW-0067">ATP-binding</keyword>
<evidence type="ECO:0000256" key="6">
    <source>
        <dbReference type="ARBA" id="ARBA00022763"/>
    </source>
</evidence>
<dbReference type="Proteomes" id="UP001491310">
    <property type="component" value="Unassembled WGS sequence"/>
</dbReference>
<dbReference type="Gene3D" id="3.40.50.300">
    <property type="entry name" value="P-loop containing nucleotide triphosphate hydrolases"/>
    <property type="match status" value="2"/>
</dbReference>
<evidence type="ECO:0000259" key="14">
    <source>
        <dbReference type="Pfam" id="PF02463"/>
    </source>
</evidence>
<feature type="region of interest" description="Disordered" evidence="13">
    <location>
        <begin position="113"/>
        <end position="298"/>
    </location>
</feature>